<protein>
    <submittedName>
        <fullName evidence="2">Methyltransferase domain</fullName>
    </submittedName>
</protein>
<reference evidence="3" key="1">
    <citation type="submission" date="2016-03" db="EMBL/GenBank/DDBJ databases">
        <title>Complete genome sequence of the type strain Actinoalloteichus hymeniacidonis DSM 45092.</title>
        <authorList>
            <person name="Schaffert L."/>
            <person name="Albersmeier A."/>
            <person name="Winkler A."/>
            <person name="Kalinowski J."/>
            <person name="Zotchev S."/>
            <person name="Ruckert C."/>
        </authorList>
    </citation>
    <scope>NUCLEOTIDE SEQUENCE [LARGE SCALE GENOMIC DNA]</scope>
    <source>
        <strain evidence="3">HPA177(T) (DSM 45092(T))</strain>
    </source>
</reference>
<evidence type="ECO:0000259" key="1">
    <source>
        <dbReference type="Pfam" id="PF13847"/>
    </source>
</evidence>
<dbReference type="GO" id="GO:0032259">
    <property type="term" value="P:methylation"/>
    <property type="evidence" value="ECO:0007669"/>
    <property type="project" value="UniProtKB-KW"/>
</dbReference>
<proteinExistence type="predicted"/>
<dbReference type="Proteomes" id="UP000095210">
    <property type="component" value="Chromosome"/>
</dbReference>
<evidence type="ECO:0000313" key="3">
    <source>
        <dbReference type="Proteomes" id="UP000095210"/>
    </source>
</evidence>
<dbReference type="KEGG" id="ahm:TL08_15285"/>
<dbReference type="Pfam" id="PF13847">
    <property type="entry name" value="Methyltransf_31"/>
    <property type="match status" value="1"/>
</dbReference>
<dbReference type="GO" id="GO:0008168">
    <property type="term" value="F:methyltransferase activity"/>
    <property type="evidence" value="ECO:0007669"/>
    <property type="project" value="UniProtKB-KW"/>
</dbReference>
<dbReference type="AlphaFoldDB" id="A0AAC9HRG5"/>
<dbReference type="Gene3D" id="3.40.50.150">
    <property type="entry name" value="Vaccinia Virus protein VP39"/>
    <property type="match status" value="1"/>
</dbReference>
<keyword evidence="3" id="KW-1185">Reference proteome</keyword>
<dbReference type="CDD" id="cd02440">
    <property type="entry name" value="AdoMet_MTases"/>
    <property type="match status" value="1"/>
</dbReference>
<dbReference type="RefSeq" id="WP_069849823.1">
    <property type="nucleotide sequence ID" value="NZ_CP014859.1"/>
</dbReference>
<feature type="domain" description="Methyltransferase" evidence="1">
    <location>
        <begin position="37"/>
        <end position="138"/>
    </location>
</feature>
<name>A0AAC9HRG5_9PSEU</name>
<dbReference type="EMBL" id="CP014859">
    <property type="protein sequence ID" value="AOS63866.1"/>
    <property type="molecule type" value="Genomic_DNA"/>
</dbReference>
<dbReference type="InterPro" id="IPR029063">
    <property type="entry name" value="SAM-dependent_MTases_sf"/>
</dbReference>
<organism evidence="2 3">
    <name type="scientific">Actinoalloteichus hymeniacidonis</name>
    <dbReference type="NCBI Taxonomy" id="340345"/>
    <lineage>
        <taxon>Bacteria</taxon>
        <taxon>Bacillati</taxon>
        <taxon>Actinomycetota</taxon>
        <taxon>Actinomycetes</taxon>
        <taxon>Pseudonocardiales</taxon>
        <taxon>Pseudonocardiaceae</taxon>
        <taxon>Actinoalloteichus</taxon>
    </lineage>
</organism>
<keyword evidence="2" id="KW-0808">Transferase</keyword>
<dbReference type="InterPro" id="IPR025714">
    <property type="entry name" value="Methyltranfer_dom"/>
</dbReference>
<dbReference type="SUPFAM" id="SSF53335">
    <property type="entry name" value="S-adenosyl-L-methionine-dependent methyltransferases"/>
    <property type="match status" value="1"/>
</dbReference>
<keyword evidence="2" id="KW-0489">Methyltransferase</keyword>
<sequence>MDRQLISNLAHADHPISAPVSDVNVRTLLDRAICGSSDRLLDLGCGQAEWSVRALSAHGGATAIGVDRSALALNSAGAAARRVGVADRLRLVEGDITEYRSEDKADVVLCVGAEYAFGGLLPTLTAAAGHLTDDGVLLLGVSIWEREPDAATLEVFGVPADEYADLATTVERIVEAGWTPTYGHVSTRSEWDDYEWNWTGSLARWALDNRDHPDAATALAVSADHRDGWLRGYRGVAGFVVFVLRRTSVSPVQG</sequence>
<gene>
    <name evidence="2" type="ORF">TL08_15285</name>
</gene>
<accession>A0AAC9HRG5</accession>
<evidence type="ECO:0000313" key="2">
    <source>
        <dbReference type="EMBL" id="AOS63866.1"/>
    </source>
</evidence>